<keyword evidence="4" id="KW-1185">Reference proteome</keyword>
<reference evidence="3 4" key="1">
    <citation type="submission" date="2021-03" db="EMBL/GenBank/DDBJ databases">
        <title>Whole genome sequence of Jiella sp. MQZ13P-4.</title>
        <authorList>
            <person name="Tuo L."/>
        </authorList>
    </citation>
    <scope>NUCLEOTIDE SEQUENCE [LARGE SCALE GENOMIC DNA]</scope>
    <source>
        <strain evidence="3 4">MQZ13P-4</strain>
    </source>
</reference>
<protein>
    <submittedName>
        <fullName evidence="3">Tripartite tricarboxylate transporter TctB family protein</fullName>
    </submittedName>
</protein>
<feature type="domain" description="DUF1468" evidence="2">
    <location>
        <begin position="17"/>
        <end position="159"/>
    </location>
</feature>
<feature type="transmembrane region" description="Helical" evidence="1">
    <location>
        <begin position="42"/>
        <end position="60"/>
    </location>
</feature>
<evidence type="ECO:0000259" key="2">
    <source>
        <dbReference type="Pfam" id="PF07331"/>
    </source>
</evidence>
<keyword evidence="1" id="KW-0812">Transmembrane</keyword>
<feature type="transmembrane region" description="Helical" evidence="1">
    <location>
        <begin position="112"/>
        <end position="128"/>
    </location>
</feature>
<proteinExistence type="predicted"/>
<keyword evidence="1" id="KW-1133">Transmembrane helix</keyword>
<dbReference type="Proteomes" id="UP000664288">
    <property type="component" value="Unassembled WGS sequence"/>
</dbReference>
<dbReference type="EMBL" id="JAFMPY010000028">
    <property type="protein sequence ID" value="MBO0905902.1"/>
    <property type="molecule type" value="Genomic_DNA"/>
</dbReference>
<feature type="transmembrane region" description="Helical" evidence="1">
    <location>
        <begin position="12"/>
        <end position="30"/>
    </location>
</feature>
<keyword evidence="1" id="KW-0472">Membrane</keyword>
<gene>
    <name evidence="3" type="ORF">J1C47_19830</name>
</gene>
<name>A0ABS3J9W3_9HYPH</name>
<dbReference type="Pfam" id="PF07331">
    <property type="entry name" value="TctB"/>
    <property type="match status" value="1"/>
</dbReference>
<accession>A0ABS3J9W3</accession>
<evidence type="ECO:0000313" key="3">
    <source>
        <dbReference type="EMBL" id="MBO0905902.1"/>
    </source>
</evidence>
<feature type="transmembrane region" description="Helical" evidence="1">
    <location>
        <begin position="133"/>
        <end position="151"/>
    </location>
</feature>
<evidence type="ECO:0000256" key="1">
    <source>
        <dbReference type="SAM" id="Phobius"/>
    </source>
</evidence>
<sequence>MRSGIRRGPVDWGHLAFLAFISVVVIAYLFDARGVSLKINNLLLVEPAAIIALVLVACVLPQCFRRRDAEPSAPAEAPAEDERVKVRHELLRVGALAALLGVFSFFLEQIGFDVATFLFIAIGVVICGERRPLVILAFAAAFTVFVVYGYSTLVPYPFPMRIL</sequence>
<dbReference type="RefSeq" id="WP_207352537.1">
    <property type="nucleotide sequence ID" value="NZ_JAFMPY010000028.1"/>
</dbReference>
<organism evidence="3 4">
    <name type="scientific">Jiella sonneratiae</name>
    <dbReference type="NCBI Taxonomy" id="2816856"/>
    <lineage>
        <taxon>Bacteria</taxon>
        <taxon>Pseudomonadati</taxon>
        <taxon>Pseudomonadota</taxon>
        <taxon>Alphaproteobacteria</taxon>
        <taxon>Hyphomicrobiales</taxon>
        <taxon>Aurantimonadaceae</taxon>
        <taxon>Jiella</taxon>
    </lineage>
</organism>
<comment type="caution">
    <text evidence="3">The sequence shown here is derived from an EMBL/GenBank/DDBJ whole genome shotgun (WGS) entry which is preliminary data.</text>
</comment>
<evidence type="ECO:0000313" key="4">
    <source>
        <dbReference type="Proteomes" id="UP000664288"/>
    </source>
</evidence>
<dbReference type="InterPro" id="IPR009936">
    <property type="entry name" value="DUF1468"/>
</dbReference>